<dbReference type="EMBL" id="NFZT01000001">
    <property type="protein sequence ID" value="OWV33332.1"/>
    <property type="molecule type" value="Genomic_DNA"/>
</dbReference>
<dbReference type="AlphaFoldDB" id="A0A219B4M7"/>
<organism evidence="1 2">
    <name type="scientific">Pacificimonas flava</name>
    <dbReference type="NCBI Taxonomy" id="1234595"/>
    <lineage>
        <taxon>Bacteria</taxon>
        <taxon>Pseudomonadati</taxon>
        <taxon>Pseudomonadota</taxon>
        <taxon>Alphaproteobacteria</taxon>
        <taxon>Sphingomonadales</taxon>
        <taxon>Sphingosinicellaceae</taxon>
        <taxon>Pacificimonas</taxon>
    </lineage>
</organism>
<dbReference type="RefSeq" id="WP_088712116.1">
    <property type="nucleotide sequence ID" value="NZ_NFZT01000001.1"/>
</dbReference>
<accession>A0A219B4M7</accession>
<dbReference type="OrthoDB" id="450111at2"/>
<reference evidence="2" key="1">
    <citation type="submission" date="2017-05" db="EMBL/GenBank/DDBJ databases">
        <authorList>
            <person name="Lin X."/>
        </authorList>
    </citation>
    <scope>NUCLEOTIDE SEQUENCE [LARGE SCALE GENOMIC DNA]</scope>
    <source>
        <strain evidence="2">JLT2012</strain>
    </source>
</reference>
<protein>
    <submittedName>
        <fullName evidence="1">DUF4336 domain-containing protein</fullName>
    </submittedName>
</protein>
<dbReference type="Proteomes" id="UP000198462">
    <property type="component" value="Unassembled WGS sequence"/>
</dbReference>
<sequence>MTDLAFQPYEPLNEPKPFGPNIWIVDGPEIRMDYGPVELPFPTRMTIIRLADGRLWLHSPTQPSEALFSAIDALGTPAFLLAPNSIHYWYVPDWHARYPQAELFGVPGLSETAKRPLPSLRALGAAAPHSWAGEIEQVLVPGTAVTEAVFFHRESRTTILCDLIENFEPVRVRSWWLRLLLRLAGAADPDGKAPFDLQLTFRPKITAVRRALHQVLGWDTRGVIMSHGRPYPRDGRAELRRAFRWAVPRSA</sequence>
<dbReference type="Pfam" id="PF14234">
    <property type="entry name" value="DUF4336"/>
    <property type="match status" value="1"/>
</dbReference>
<comment type="caution">
    <text evidence="1">The sequence shown here is derived from an EMBL/GenBank/DDBJ whole genome shotgun (WGS) entry which is preliminary data.</text>
</comment>
<evidence type="ECO:0000313" key="1">
    <source>
        <dbReference type="EMBL" id="OWV33332.1"/>
    </source>
</evidence>
<name>A0A219B4M7_9SPHN</name>
<proteinExistence type="predicted"/>
<dbReference type="PANTHER" id="PTHR33835:SF1">
    <property type="entry name" value="METALLO-BETA-LACTAMASE DOMAIN-CONTAINING PROTEIN"/>
    <property type="match status" value="1"/>
</dbReference>
<evidence type="ECO:0000313" key="2">
    <source>
        <dbReference type="Proteomes" id="UP000198462"/>
    </source>
</evidence>
<gene>
    <name evidence="1" type="ORF">B5C34_07590</name>
</gene>
<dbReference type="InterPro" id="IPR036866">
    <property type="entry name" value="RibonucZ/Hydroxyglut_hydro"/>
</dbReference>
<dbReference type="InterPro" id="IPR025638">
    <property type="entry name" value="DUF4336"/>
</dbReference>
<dbReference type="SUPFAM" id="SSF56281">
    <property type="entry name" value="Metallo-hydrolase/oxidoreductase"/>
    <property type="match status" value="1"/>
</dbReference>
<keyword evidence="2" id="KW-1185">Reference proteome</keyword>
<dbReference type="PANTHER" id="PTHR33835">
    <property type="entry name" value="YALI0C07656P"/>
    <property type="match status" value="1"/>
</dbReference>